<accession>A0A4R0NPK1</accession>
<name>A0A4R0NPK1_9SPHI</name>
<evidence type="ECO:0000313" key="1">
    <source>
        <dbReference type="EMBL" id="TCD02169.1"/>
    </source>
</evidence>
<keyword evidence="2" id="KW-1185">Reference proteome</keyword>
<gene>
    <name evidence="1" type="ORF">EZ449_19105</name>
</gene>
<evidence type="ECO:0000313" key="2">
    <source>
        <dbReference type="Proteomes" id="UP000291485"/>
    </source>
</evidence>
<proteinExistence type="predicted"/>
<organism evidence="1 2">
    <name type="scientific">Pedobacter frigidisoli</name>
    <dbReference type="NCBI Taxonomy" id="2530455"/>
    <lineage>
        <taxon>Bacteria</taxon>
        <taxon>Pseudomonadati</taxon>
        <taxon>Bacteroidota</taxon>
        <taxon>Sphingobacteriia</taxon>
        <taxon>Sphingobacteriales</taxon>
        <taxon>Sphingobacteriaceae</taxon>
        <taxon>Pedobacter</taxon>
    </lineage>
</organism>
<sequence length="499" mass="56579">MKNKLTLSLLIIFFQFKIFAQTQIKVIKKPTWNIKTSYDSKYGSKLDLSGNAIAMIVDVPKADFAVVVVDDKLSQKWLVEMNGFPLAIGKFKQHVMIVSATDRSFFKSFTNQFKATLLDEKTGRIISEKIIYDGSKDYVETPDFFFSKDGSYFKMAVRLTGLKRKVHVGLPVVGFFTALKLNKDFNESQSYTVIDFNDKLEQVQKMEPEMPDGDSWKASCGDDGSFIISTLDAIKGKCHVAIYLSSNSTPLKTVTMPIDLYNSDEISSIFFASSKTPLINYVALFYKTKSKEMASFVARVDFNTGTYALNNEIFDKAHVRDLEKSFVPANKKFDELDFGNIKSLNVRHLEEINDQLLLTVSSQYSVYSSHTSATFDGSVLMSMFDQKMKKMYHQFIPRLYVSQTSEGSEVSFNVNNRTLRILANSKYGADAINALYAEMDITSGAYKKIDYISKDDIKGHYYANTSSISWLNDSFVVPFVERVGVFSKNVDLQLLQLKY</sequence>
<dbReference type="EMBL" id="SJSN01000018">
    <property type="protein sequence ID" value="TCD02169.1"/>
    <property type="molecule type" value="Genomic_DNA"/>
</dbReference>
<reference evidence="1 2" key="1">
    <citation type="submission" date="2019-02" db="EMBL/GenBank/DDBJ databases">
        <title>Pedobacter sp. RP-3-11 sp. nov., isolated from Arctic soil.</title>
        <authorList>
            <person name="Dahal R.H."/>
        </authorList>
    </citation>
    <scope>NUCLEOTIDE SEQUENCE [LARGE SCALE GENOMIC DNA]</scope>
    <source>
        <strain evidence="1 2">RP-3-11</strain>
    </source>
</reference>
<dbReference type="OrthoDB" id="732221at2"/>
<dbReference type="AlphaFoldDB" id="A0A4R0NPK1"/>
<dbReference type="Proteomes" id="UP000291485">
    <property type="component" value="Unassembled WGS sequence"/>
</dbReference>
<comment type="caution">
    <text evidence="1">The sequence shown here is derived from an EMBL/GenBank/DDBJ whole genome shotgun (WGS) entry which is preliminary data.</text>
</comment>
<protein>
    <submittedName>
        <fullName evidence="1">Uncharacterized protein</fullName>
    </submittedName>
</protein>
<dbReference type="RefSeq" id="WP_131561918.1">
    <property type="nucleotide sequence ID" value="NZ_SJSN01000018.1"/>
</dbReference>